<dbReference type="Pfam" id="PF10708">
    <property type="entry name" value="DUF2510"/>
    <property type="match status" value="1"/>
</dbReference>
<accession>A0ABN3E753</accession>
<dbReference type="PROSITE" id="PS51109">
    <property type="entry name" value="G5"/>
    <property type="match status" value="1"/>
</dbReference>
<dbReference type="RefSeq" id="WP_259481692.1">
    <property type="nucleotide sequence ID" value="NZ_BAAAQY010000018.1"/>
</dbReference>
<name>A0ABN3E753_9MICO</name>
<proteinExistence type="predicted"/>
<protein>
    <recommendedName>
        <fullName evidence="4">G5 domain-containing protein</fullName>
    </recommendedName>
</protein>
<keyword evidence="3" id="KW-1133">Transmembrane helix</keyword>
<dbReference type="EMBL" id="BAAAQY010000018">
    <property type="protein sequence ID" value="GAA2250208.1"/>
    <property type="molecule type" value="Genomic_DNA"/>
</dbReference>
<reference evidence="5 6" key="1">
    <citation type="journal article" date="2019" name="Int. J. Syst. Evol. Microbiol.">
        <title>The Global Catalogue of Microorganisms (GCM) 10K type strain sequencing project: providing services to taxonomists for standard genome sequencing and annotation.</title>
        <authorList>
            <consortium name="The Broad Institute Genomics Platform"/>
            <consortium name="The Broad Institute Genome Sequencing Center for Infectious Disease"/>
            <person name="Wu L."/>
            <person name="Ma J."/>
        </authorList>
    </citation>
    <scope>NUCLEOTIDE SEQUENCE [LARGE SCALE GENOMIC DNA]</scope>
    <source>
        <strain evidence="5 6">JCM 16117</strain>
    </source>
</reference>
<evidence type="ECO:0000256" key="2">
    <source>
        <dbReference type="SAM" id="MobiDB-lite"/>
    </source>
</evidence>
<feature type="region of interest" description="Disordered" evidence="2">
    <location>
        <begin position="104"/>
        <end position="130"/>
    </location>
</feature>
<sequence length="278" mass="27953">MTTAPKPAGWYPDPSDSRQQRYWDGTRWTEFTTAWNDPNPATPPLAPVTPAKRERRTRTAVIVGAAAAAVLVIGSIVGVQASSRGGDGAGTGDAVLVAESVAPASATPKPTATPAPAKTPTPTPTPTPVTTVQRVETSEAIGFGQTSYDDPNVDAGTNVIVTAGANGTKVSTWEITLVDGVETGRALVSEVITVAPVDEVTAIGTRQAPPPPPAAAEPAPDAGGGCDPNYAGACVPIASDVDCAGGSGNGPAYVAGPVQVIGSDIYDLDRDGDGIACD</sequence>
<keyword evidence="3" id="KW-0812">Transmembrane</keyword>
<dbReference type="SMART" id="SM01208">
    <property type="entry name" value="G5"/>
    <property type="match status" value="1"/>
</dbReference>
<feature type="region of interest" description="Disordered" evidence="2">
    <location>
        <begin position="1"/>
        <end position="20"/>
    </location>
</feature>
<keyword evidence="1" id="KW-0732">Signal</keyword>
<feature type="region of interest" description="Disordered" evidence="2">
    <location>
        <begin position="33"/>
        <end position="53"/>
    </location>
</feature>
<evidence type="ECO:0000313" key="6">
    <source>
        <dbReference type="Proteomes" id="UP001500929"/>
    </source>
</evidence>
<evidence type="ECO:0000313" key="5">
    <source>
        <dbReference type="EMBL" id="GAA2250208.1"/>
    </source>
</evidence>
<organism evidence="5 6">
    <name type="scientific">Herbiconiux moechotypicola</name>
    <dbReference type="NCBI Taxonomy" id="637393"/>
    <lineage>
        <taxon>Bacteria</taxon>
        <taxon>Bacillati</taxon>
        <taxon>Actinomycetota</taxon>
        <taxon>Actinomycetes</taxon>
        <taxon>Micrococcales</taxon>
        <taxon>Microbacteriaceae</taxon>
        <taxon>Herbiconiux</taxon>
    </lineage>
</organism>
<evidence type="ECO:0000256" key="3">
    <source>
        <dbReference type="SAM" id="Phobius"/>
    </source>
</evidence>
<comment type="caution">
    <text evidence="5">The sequence shown here is derived from an EMBL/GenBank/DDBJ whole genome shotgun (WGS) entry which is preliminary data.</text>
</comment>
<gene>
    <name evidence="5" type="ORF">GCM10009851_39720</name>
</gene>
<keyword evidence="6" id="KW-1185">Reference proteome</keyword>
<feature type="domain" description="G5" evidence="4">
    <location>
        <begin position="126"/>
        <end position="207"/>
    </location>
</feature>
<dbReference type="Pfam" id="PF07501">
    <property type="entry name" value="G5"/>
    <property type="match status" value="1"/>
</dbReference>
<feature type="compositionally biased region" description="Pro residues" evidence="2">
    <location>
        <begin position="111"/>
        <end position="127"/>
    </location>
</feature>
<dbReference type="InterPro" id="IPR018929">
    <property type="entry name" value="DUF2510"/>
</dbReference>
<feature type="transmembrane region" description="Helical" evidence="3">
    <location>
        <begin position="60"/>
        <end position="79"/>
    </location>
</feature>
<evidence type="ECO:0000259" key="4">
    <source>
        <dbReference type="PROSITE" id="PS51109"/>
    </source>
</evidence>
<keyword evidence="3" id="KW-0472">Membrane</keyword>
<dbReference type="Proteomes" id="UP001500929">
    <property type="component" value="Unassembled WGS sequence"/>
</dbReference>
<dbReference type="Gene3D" id="2.20.230.10">
    <property type="entry name" value="Resuscitation-promoting factor rpfb"/>
    <property type="match status" value="1"/>
</dbReference>
<dbReference type="InterPro" id="IPR011098">
    <property type="entry name" value="G5_dom"/>
</dbReference>
<feature type="region of interest" description="Disordered" evidence="2">
    <location>
        <begin position="203"/>
        <end position="222"/>
    </location>
</feature>
<evidence type="ECO:0000256" key="1">
    <source>
        <dbReference type="ARBA" id="ARBA00022729"/>
    </source>
</evidence>